<dbReference type="InterPro" id="IPR002509">
    <property type="entry name" value="NODB_dom"/>
</dbReference>
<dbReference type="Proteomes" id="UP000199548">
    <property type="component" value="Unassembled WGS sequence"/>
</dbReference>
<evidence type="ECO:0000313" key="3">
    <source>
        <dbReference type="EMBL" id="SFH86884.1"/>
    </source>
</evidence>
<feature type="domain" description="NodB homology" evidence="2">
    <location>
        <begin position="58"/>
        <end position="285"/>
    </location>
</feature>
<dbReference type="STRING" id="420953.SAMN05192543_101354"/>
<dbReference type="Pfam" id="PF01522">
    <property type="entry name" value="Polysacc_deac_1"/>
    <property type="match status" value="1"/>
</dbReference>
<accession>A0A1I3DJG5</accession>
<feature type="region of interest" description="Disordered" evidence="1">
    <location>
        <begin position="1"/>
        <end position="28"/>
    </location>
</feature>
<protein>
    <submittedName>
        <fullName evidence="3">Polysaccharide deacetylase</fullName>
    </submittedName>
</protein>
<evidence type="ECO:0000313" key="4">
    <source>
        <dbReference type="Proteomes" id="UP000199548"/>
    </source>
</evidence>
<dbReference type="OrthoDB" id="9784220at2"/>
<dbReference type="GO" id="GO:0016810">
    <property type="term" value="F:hydrolase activity, acting on carbon-nitrogen (but not peptide) bonds"/>
    <property type="evidence" value="ECO:0007669"/>
    <property type="project" value="InterPro"/>
</dbReference>
<keyword evidence="4" id="KW-1185">Reference proteome</keyword>
<dbReference type="SUPFAM" id="SSF88713">
    <property type="entry name" value="Glycoside hydrolase/deacetylase"/>
    <property type="match status" value="1"/>
</dbReference>
<dbReference type="PANTHER" id="PTHR47561:SF1">
    <property type="entry name" value="POLYSACCHARIDE DEACETYLASE FAMILY PROTEIN (AFU_ORTHOLOGUE AFUA_6G05030)"/>
    <property type="match status" value="1"/>
</dbReference>
<dbReference type="RefSeq" id="WP_091006701.1">
    <property type="nucleotide sequence ID" value="NZ_CP041743.1"/>
</dbReference>
<evidence type="ECO:0000256" key="1">
    <source>
        <dbReference type="SAM" id="MobiDB-lite"/>
    </source>
</evidence>
<sequence length="312" mass="35687">MPITDRPLRARTGARTETANDTRTAPRWPHGHRSCVALAFDLDGPTGDAMLDGSIWRNPAYFTLGSYGPWRALRRLLDMLRERAVPATFFVPAWVVENWPQQCAAIVEGGHEIAYHGYRHEAFWTLDSDGQRAVMQRSAEVFERYLGIRPVGFRTPSGDWGPDTIRVLAEAGVRYSSSMRGDDRPYLMHAEGIAEPMVEIPGRWELDDYASLAYHRNPDFPASLDRIASYDTTFDNWRREFDGSHRDGLCLTTLFHPKVSGKPGRIPLLERLIDHMREQDGVWFAACRDVAQWWRDTYVANSTTTAVQEFRR</sequence>
<dbReference type="GO" id="GO:0005975">
    <property type="term" value="P:carbohydrate metabolic process"/>
    <property type="evidence" value="ECO:0007669"/>
    <property type="project" value="InterPro"/>
</dbReference>
<name>A0A1I3DJG5_9BURK</name>
<dbReference type="PANTHER" id="PTHR47561">
    <property type="entry name" value="POLYSACCHARIDE DEACETYLASE FAMILY PROTEIN (AFU_ORTHOLOGUE AFUA_6G05030)"/>
    <property type="match status" value="1"/>
</dbReference>
<gene>
    <name evidence="3" type="ORF">SAMN05192543_101354</name>
</gene>
<dbReference type="InterPro" id="IPR037950">
    <property type="entry name" value="PgdA-like"/>
</dbReference>
<dbReference type="CDD" id="cd10938">
    <property type="entry name" value="CE4_HpPgdA_like"/>
    <property type="match status" value="1"/>
</dbReference>
<organism evidence="3 4">
    <name type="scientific">Paraburkholderia megapolitana</name>
    <dbReference type="NCBI Taxonomy" id="420953"/>
    <lineage>
        <taxon>Bacteria</taxon>
        <taxon>Pseudomonadati</taxon>
        <taxon>Pseudomonadota</taxon>
        <taxon>Betaproteobacteria</taxon>
        <taxon>Burkholderiales</taxon>
        <taxon>Burkholderiaceae</taxon>
        <taxon>Paraburkholderia</taxon>
    </lineage>
</organism>
<dbReference type="InterPro" id="IPR011330">
    <property type="entry name" value="Glyco_hydro/deAcase_b/a-brl"/>
</dbReference>
<evidence type="ECO:0000259" key="2">
    <source>
        <dbReference type="PROSITE" id="PS51677"/>
    </source>
</evidence>
<dbReference type="Gene3D" id="3.20.20.370">
    <property type="entry name" value="Glycoside hydrolase/deacetylase"/>
    <property type="match status" value="1"/>
</dbReference>
<dbReference type="AlphaFoldDB" id="A0A1I3DJG5"/>
<reference evidence="3 4" key="1">
    <citation type="submission" date="2016-10" db="EMBL/GenBank/DDBJ databases">
        <authorList>
            <person name="de Groot N.N."/>
        </authorList>
    </citation>
    <scope>NUCLEOTIDE SEQUENCE [LARGE SCALE GENOMIC DNA]</scope>
    <source>
        <strain evidence="3 4">LMG 23650</strain>
    </source>
</reference>
<dbReference type="PROSITE" id="PS51677">
    <property type="entry name" value="NODB"/>
    <property type="match status" value="1"/>
</dbReference>
<dbReference type="EMBL" id="FOQU01000001">
    <property type="protein sequence ID" value="SFH86884.1"/>
    <property type="molecule type" value="Genomic_DNA"/>
</dbReference>
<proteinExistence type="predicted"/>